<evidence type="ECO:0000256" key="1">
    <source>
        <dbReference type="ARBA" id="ARBA00008779"/>
    </source>
</evidence>
<evidence type="ECO:0000313" key="7">
    <source>
        <dbReference type="EMBL" id="TWT87834.1"/>
    </source>
</evidence>
<evidence type="ECO:0000256" key="5">
    <source>
        <dbReference type="SAM" id="SignalP"/>
    </source>
</evidence>
<dbReference type="PROSITE" id="PS00523">
    <property type="entry name" value="SULFATASE_1"/>
    <property type="match status" value="1"/>
</dbReference>
<evidence type="ECO:0000256" key="2">
    <source>
        <dbReference type="ARBA" id="ARBA00022723"/>
    </source>
</evidence>
<dbReference type="Gene3D" id="3.40.720.10">
    <property type="entry name" value="Alkaline Phosphatase, subunit A"/>
    <property type="match status" value="1"/>
</dbReference>
<dbReference type="InterPro" id="IPR000917">
    <property type="entry name" value="Sulfatase_N"/>
</dbReference>
<evidence type="ECO:0000313" key="8">
    <source>
        <dbReference type="Proteomes" id="UP000316213"/>
    </source>
</evidence>
<feature type="signal peptide" evidence="5">
    <location>
        <begin position="1"/>
        <end position="37"/>
    </location>
</feature>
<dbReference type="PROSITE" id="PS00149">
    <property type="entry name" value="SULFATASE_2"/>
    <property type="match status" value="1"/>
</dbReference>
<sequence precursor="true">MSCQSKSRISYVSCVVLLMLCTASIISSVFSPSSASAAEQPNVIVFLTDDQGWGDLACYGHPVIKSPNLDRFASEGLRFTQCYAACSVCSPSRSAILTGRTPYRNGVWRWIPPGSQYHLRESEITIAELLKNRGYETCHAGKWHLNGKFNSDEQPQPDDHGYDHWLATQNNASPNHMNPTNYVRNGDEVGPMEGPSAVIAAGRAWGHDTLPAHRHVA</sequence>
<dbReference type="EMBL" id="SJPM01000025">
    <property type="protein sequence ID" value="TWT87834.1"/>
    <property type="molecule type" value="Genomic_DNA"/>
</dbReference>
<feature type="domain" description="Sulfatase N-terminal" evidence="6">
    <location>
        <begin position="41"/>
        <end position="181"/>
    </location>
</feature>
<keyword evidence="4" id="KW-0106">Calcium</keyword>
<proteinExistence type="inferred from homology"/>
<organism evidence="7 8">
    <name type="scientific">Neorhodopirellula pilleata</name>
    <dbReference type="NCBI Taxonomy" id="2714738"/>
    <lineage>
        <taxon>Bacteria</taxon>
        <taxon>Pseudomonadati</taxon>
        <taxon>Planctomycetota</taxon>
        <taxon>Planctomycetia</taxon>
        <taxon>Pirellulales</taxon>
        <taxon>Pirellulaceae</taxon>
        <taxon>Neorhodopirellula</taxon>
    </lineage>
</organism>
<dbReference type="Proteomes" id="UP000316213">
    <property type="component" value="Unassembled WGS sequence"/>
</dbReference>
<keyword evidence="8" id="KW-1185">Reference proteome</keyword>
<dbReference type="GO" id="GO:0046872">
    <property type="term" value="F:metal ion binding"/>
    <property type="evidence" value="ECO:0007669"/>
    <property type="project" value="UniProtKB-KW"/>
</dbReference>
<name>A0A5C5ZK65_9BACT</name>
<gene>
    <name evidence="7" type="primary">atsA_92</name>
    <name evidence="7" type="ORF">Pla100_58730</name>
</gene>
<evidence type="ECO:0000259" key="6">
    <source>
        <dbReference type="Pfam" id="PF00884"/>
    </source>
</evidence>
<dbReference type="PANTHER" id="PTHR42693">
    <property type="entry name" value="ARYLSULFATASE FAMILY MEMBER"/>
    <property type="match status" value="1"/>
</dbReference>
<dbReference type="EC" id="3.1.6.1" evidence="7"/>
<keyword evidence="2" id="KW-0479">Metal-binding</keyword>
<dbReference type="SUPFAM" id="SSF53649">
    <property type="entry name" value="Alkaline phosphatase-like"/>
    <property type="match status" value="1"/>
</dbReference>
<dbReference type="AlphaFoldDB" id="A0A5C5ZK65"/>
<comment type="caution">
    <text evidence="7">The sequence shown here is derived from an EMBL/GenBank/DDBJ whole genome shotgun (WGS) entry which is preliminary data.</text>
</comment>
<evidence type="ECO:0000256" key="3">
    <source>
        <dbReference type="ARBA" id="ARBA00022801"/>
    </source>
</evidence>
<dbReference type="Pfam" id="PF00884">
    <property type="entry name" value="Sulfatase"/>
    <property type="match status" value="1"/>
</dbReference>
<dbReference type="GO" id="GO:0004065">
    <property type="term" value="F:arylsulfatase activity"/>
    <property type="evidence" value="ECO:0007669"/>
    <property type="project" value="UniProtKB-EC"/>
</dbReference>
<feature type="chain" id="PRO_5022917931" evidence="5">
    <location>
        <begin position="38"/>
        <end position="217"/>
    </location>
</feature>
<keyword evidence="3 7" id="KW-0378">Hydrolase</keyword>
<keyword evidence="5" id="KW-0732">Signal</keyword>
<protein>
    <submittedName>
        <fullName evidence="7">Arylsulfatase</fullName>
        <ecNumber evidence="7">3.1.6.1</ecNumber>
    </submittedName>
</protein>
<dbReference type="InterPro" id="IPR017850">
    <property type="entry name" value="Alkaline_phosphatase_core_sf"/>
</dbReference>
<comment type="similarity">
    <text evidence="1">Belongs to the sulfatase family.</text>
</comment>
<dbReference type="PANTHER" id="PTHR42693:SF53">
    <property type="entry name" value="ENDO-4-O-SULFATASE"/>
    <property type="match status" value="1"/>
</dbReference>
<dbReference type="InterPro" id="IPR050738">
    <property type="entry name" value="Sulfatase"/>
</dbReference>
<dbReference type="InterPro" id="IPR024607">
    <property type="entry name" value="Sulfatase_CS"/>
</dbReference>
<evidence type="ECO:0000256" key="4">
    <source>
        <dbReference type="ARBA" id="ARBA00022837"/>
    </source>
</evidence>
<reference evidence="7 8" key="1">
    <citation type="submission" date="2019-02" db="EMBL/GenBank/DDBJ databases">
        <title>Deep-cultivation of Planctomycetes and their phenomic and genomic characterization uncovers novel biology.</title>
        <authorList>
            <person name="Wiegand S."/>
            <person name="Jogler M."/>
            <person name="Boedeker C."/>
            <person name="Pinto D."/>
            <person name="Vollmers J."/>
            <person name="Rivas-Marin E."/>
            <person name="Kohn T."/>
            <person name="Peeters S.H."/>
            <person name="Heuer A."/>
            <person name="Rast P."/>
            <person name="Oberbeckmann S."/>
            <person name="Bunk B."/>
            <person name="Jeske O."/>
            <person name="Meyerdierks A."/>
            <person name="Storesund J.E."/>
            <person name="Kallscheuer N."/>
            <person name="Luecker S."/>
            <person name="Lage O.M."/>
            <person name="Pohl T."/>
            <person name="Merkel B.J."/>
            <person name="Hornburger P."/>
            <person name="Mueller R.-W."/>
            <person name="Bruemmer F."/>
            <person name="Labrenz M."/>
            <person name="Spormann A.M."/>
            <person name="Op Den Camp H."/>
            <person name="Overmann J."/>
            <person name="Amann R."/>
            <person name="Jetten M.S.M."/>
            <person name="Mascher T."/>
            <person name="Medema M.H."/>
            <person name="Devos D.P."/>
            <person name="Kaster A.-K."/>
            <person name="Ovreas L."/>
            <person name="Rohde M."/>
            <person name="Galperin M.Y."/>
            <person name="Jogler C."/>
        </authorList>
    </citation>
    <scope>NUCLEOTIDE SEQUENCE [LARGE SCALE GENOMIC DNA]</scope>
    <source>
        <strain evidence="7 8">Pla100</strain>
    </source>
</reference>
<accession>A0A5C5ZK65</accession>